<evidence type="ECO:0000256" key="2">
    <source>
        <dbReference type="SAM" id="MobiDB-lite"/>
    </source>
</evidence>
<evidence type="ECO:0000313" key="5">
    <source>
        <dbReference type="Proteomes" id="UP000245946"/>
    </source>
</evidence>
<reference evidence="4 5" key="1">
    <citation type="journal article" date="2018" name="Mol. Biol. Evol.">
        <title>Broad Genomic Sampling Reveals a Smut Pathogenic Ancestry of the Fungal Clade Ustilaginomycotina.</title>
        <authorList>
            <person name="Kijpornyongpan T."/>
            <person name="Mondo S.J."/>
            <person name="Barry K."/>
            <person name="Sandor L."/>
            <person name="Lee J."/>
            <person name="Lipzen A."/>
            <person name="Pangilinan J."/>
            <person name="LaButti K."/>
            <person name="Hainaut M."/>
            <person name="Henrissat B."/>
            <person name="Grigoriev I.V."/>
            <person name="Spatafora J.W."/>
            <person name="Aime M.C."/>
        </authorList>
    </citation>
    <scope>NUCLEOTIDE SEQUENCE [LARGE SCALE GENOMIC DNA]</scope>
    <source>
        <strain evidence="4 5">MCA 4186</strain>
    </source>
</reference>
<dbReference type="Gene3D" id="1.20.58.2050">
    <property type="match status" value="1"/>
</dbReference>
<dbReference type="AlphaFoldDB" id="A0A316Z2N4"/>
<dbReference type="STRING" id="58919.A0A316Z2N4"/>
<dbReference type="GeneID" id="37267925"/>
<keyword evidence="5" id="KW-1185">Reference proteome</keyword>
<dbReference type="SUPFAM" id="SSF158573">
    <property type="entry name" value="GINS helical bundle-like"/>
    <property type="match status" value="1"/>
</dbReference>
<dbReference type="InterPro" id="IPR036224">
    <property type="entry name" value="GINS_bundle-like_dom_sf"/>
</dbReference>
<dbReference type="RefSeq" id="XP_025595623.1">
    <property type="nucleotide sequence ID" value="XM_025740379.1"/>
</dbReference>
<dbReference type="SUPFAM" id="SSF160059">
    <property type="entry name" value="PriA/YqbF domain"/>
    <property type="match status" value="1"/>
</dbReference>
<dbReference type="OrthoDB" id="10251744at2759"/>
<gene>
    <name evidence="4" type="ORF">FA09DRAFT_301805</name>
</gene>
<evidence type="ECO:0000313" key="4">
    <source>
        <dbReference type="EMBL" id="PWN95344.1"/>
    </source>
</evidence>
<dbReference type="Proteomes" id="UP000245946">
    <property type="component" value="Unassembled WGS sequence"/>
</dbReference>
<comment type="similarity">
    <text evidence="1">Belongs to the GINS3/PSF3 family.</text>
</comment>
<evidence type="ECO:0000256" key="1">
    <source>
        <dbReference type="RuleBase" id="RU367161"/>
    </source>
</evidence>
<keyword evidence="1" id="KW-0539">Nucleus</keyword>
<comment type="subunit">
    <text evidence="1">Component of the GINS complex.</text>
</comment>
<dbReference type="PANTHER" id="PTHR22768">
    <property type="entry name" value="DNA REPLICATION COMPLEX GINS PROTEIN PSF3"/>
    <property type="match status" value="1"/>
</dbReference>
<dbReference type="CDD" id="cd21693">
    <property type="entry name" value="GINS_B_Psf3"/>
    <property type="match status" value="1"/>
</dbReference>
<dbReference type="CDD" id="cd11713">
    <property type="entry name" value="GINS_A_psf3"/>
    <property type="match status" value="1"/>
</dbReference>
<dbReference type="Pfam" id="PF22466">
    <property type="entry name" value="PSF3_N"/>
    <property type="match status" value="1"/>
</dbReference>
<accession>A0A316Z2N4</accession>
<organism evidence="4 5">
    <name type="scientific">Tilletiopsis washingtonensis</name>
    <dbReference type="NCBI Taxonomy" id="58919"/>
    <lineage>
        <taxon>Eukaryota</taxon>
        <taxon>Fungi</taxon>
        <taxon>Dikarya</taxon>
        <taxon>Basidiomycota</taxon>
        <taxon>Ustilaginomycotina</taxon>
        <taxon>Exobasidiomycetes</taxon>
        <taxon>Entylomatales</taxon>
        <taxon>Entylomatales incertae sedis</taxon>
        <taxon>Tilletiopsis</taxon>
    </lineage>
</organism>
<dbReference type="InterPro" id="IPR010492">
    <property type="entry name" value="GINS_Psf3"/>
</dbReference>
<protein>
    <recommendedName>
        <fullName evidence="1">DNA replication complex GINS protein PSF3</fullName>
    </recommendedName>
</protein>
<comment type="function">
    <text evidence="1">The GINS complex plays an essential role in the initiation of DNA replication.</text>
</comment>
<comment type="subcellular location">
    <subcellularLocation>
        <location evidence="1">Nucleus</location>
    </subcellularLocation>
</comment>
<feature type="compositionally biased region" description="Gly residues" evidence="2">
    <location>
        <begin position="154"/>
        <end position="167"/>
    </location>
</feature>
<name>A0A316Z2N4_9BASI</name>
<dbReference type="InterPro" id="IPR055221">
    <property type="entry name" value="PSF3_N"/>
</dbReference>
<dbReference type="GO" id="GO:0000811">
    <property type="term" value="C:GINS complex"/>
    <property type="evidence" value="ECO:0007669"/>
    <property type="project" value="UniProtKB-UniRule"/>
</dbReference>
<dbReference type="InterPro" id="IPR038437">
    <property type="entry name" value="GINS_Psf3_sf"/>
</dbReference>
<dbReference type="PANTHER" id="PTHR22768:SF0">
    <property type="entry name" value="DNA REPLICATION COMPLEX GINS PROTEIN PSF3"/>
    <property type="match status" value="1"/>
</dbReference>
<evidence type="ECO:0000259" key="3">
    <source>
        <dbReference type="Pfam" id="PF22466"/>
    </source>
</evidence>
<dbReference type="GO" id="GO:1902975">
    <property type="term" value="P:mitotic DNA replication initiation"/>
    <property type="evidence" value="ECO:0007669"/>
    <property type="project" value="TreeGrafter"/>
</dbReference>
<feature type="region of interest" description="Disordered" evidence="2">
    <location>
        <begin position="147"/>
        <end position="181"/>
    </location>
</feature>
<dbReference type="EMBL" id="KZ819305">
    <property type="protein sequence ID" value="PWN95344.1"/>
    <property type="molecule type" value="Genomic_DNA"/>
</dbReference>
<keyword evidence="1" id="KW-0235">DNA replication</keyword>
<sequence>MQQSYWDLSSIVCESFKLPCHFKIDAPGLGHLAGQGEDDPSLIRLGTRLELPFWMAEYLTLHDFIDISFPRPYAARVRNALAADARSVQLRGLGAWWYAVGARLGGLSAESSELKELLSKTYTLRLPPIFSAAQHLAAAGRVAATHGEPAGSATGSGGADSAGGGANGATTDPDAPGFGSGAGVGMGEEMVNFLKGLEEGERELLAIGQEAARIMRLYLAGR</sequence>
<feature type="domain" description="DNA replication complex GINS protein PSF3 N-terminal" evidence="3">
    <location>
        <begin position="6"/>
        <end position="60"/>
    </location>
</feature>
<proteinExistence type="inferred from homology"/>